<evidence type="ECO:0000259" key="17">
    <source>
        <dbReference type="Pfam" id="PF08393"/>
    </source>
</evidence>
<dbReference type="InterPro" id="IPR042222">
    <property type="entry name" value="Dynein_2_N"/>
</dbReference>
<dbReference type="InterPro" id="IPR026983">
    <property type="entry name" value="DHC"/>
</dbReference>
<keyword evidence="7" id="KW-0067">ATP-binding</keyword>
<dbReference type="Gene3D" id="6.10.140.1060">
    <property type="match status" value="1"/>
</dbReference>
<dbReference type="FunFam" id="3.40.50.300:FF:002141">
    <property type="entry name" value="Dynein heavy chain"/>
    <property type="match status" value="1"/>
</dbReference>
<evidence type="ECO:0000259" key="19">
    <source>
        <dbReference type="Pfam" id="PF12777"/>
    </source>
</evidence>
<dbReference type="Proteomes" id="UP000663852">
    <property type="component" value="Unassembled WGS sequence"/>
</dbReference>
<dbReference type="FunFam" id="1.20.920.20:FF:000003">
    <property type="entry name" value="Dynein axonemal heavy chain 17"/>
    <property type="match status" value="1"/>
</dbReference>
<dbReference type="Gene3D" id="3.10.490.20">
    <property type="match status" value="1"/>
</dbReference>
<dbReference type="InterPro" id="IPR024317">
    <property type="entry name" value="Dynein_heavy_chain_D4_dom"/>
</dbReference>
<dbReference type="Gene3D" id="1.20.140.100">
    <property type="entry name" value="Dynein heavy chain, N-terminal domain 2"/>
    <property type="match status" value="1"/>
</dbReference>
<feature type="domain" description="Dynein heavy chain coiled coil stalk" evidence="19">
    <location>
        <begin position="3083"/>
        <end position="3427"/>
    </location>
</feature>
<comment type="similarity">
    <text evidence="2">Belongs to the dynein heavy chain family.</text>
</comment>
<dbReference type="Pfam" id="PF18198">
    <property type="entry name" value="AAA_lid_11"/>
    <property type="match status" value="1"/>
</dbReference>
<keyword evidence="10" id="KW-0969">Cilium</keyword>
<dbReference type="FunFam" id="1.10.472.130:FF:000001">
    <property type="entry name" value="Dynein, axonemal, heavy chain 9"/>
    <property type="match status" value="1"/>
</dbReference>
<feature type="domain" description="Dynein heavy chain tail" evidence="16">
    <location>
        <begin position="228"/>
        <end position="807"/>
    </location>
</feature>
<dbReference type="GO" id="GO:0051959">
    <property type="term" value="F:dynein light intermediate chain binding"/>
    <property type="evidence" value="ECO:0007669"/>
    <property type="project" value="InterPro"/>
</dbReference>
<keyword evidence="5" id="KW-0677">Repeat</keyword>
<feature type="coiled-coil region" evidence="14">
    <location>
        <begin position="808"/>
        <end position="835"/>
    </location>
</feature>
<dbReference type="Pfam" id="PF12774">
    <property type="entry name" value="AAA_6"/>
    <property type="match status" value="1"/>
</dbReference>
<dbReference type="Pfam" id="PF17857">
    <property type="entry name" value="AAA_lid_1"/>
    <property type="match status" value="1"/>
</dbReference>
<dbReference type="FunFam" id="1.10.8.720:FF:000002">
    <property type="entry name" value="Dynein heavy chain 9, axonemal"/>
    <property type="match status" value="1"/>
</dbReference>
<dbReference type="GO" id="GO:0008569">
    <property type="term" value="F:minus-end-directed microtubule motor activity"/>
    <property type="evidence" value="ECO:0007669"/>
    <property type="project" value="InterPro"/>
</dbReference>
<dbReference type="PANTHER" id="PTHR45703:SF8">
    <property type="entry name" value="DYNEINS HEAVY CHAIN"/>
    <property type="match status" value="1"/>
</dbReference>
<dbReference type="FunFam" id="1.20.58.1120:FF:000002">
    <property type="entry name" value="Dynein heavy chain 9, axonemal"/>
    <property type="match status" value="1"/>
</dbReference>
<keyword evidence="8" id="KW-0243">Dynein</keyword>
<feature type="domain" description="Dynein heavy chain AAA module D4" evidence="20">
    <location>
        <begin position="2810"/>
        <end position="3069"/>
    </location>
</feature>
<name>A0A814J2T3_ADIRI</name>
<gene>
    <name evidence="26" type="ORF">EDS130_LOCUS16419</name>
</gene>
<dbReference type="Pfam" id="PF08393">
    <property type="entry name" value="DHC_N2"/>
    <property type="match status" value="1"/>
</dbReference>
<dbReference type="Pfam" id="PF12781">
    <property type="entry name" value="AAA_9"/>
    <property type="match status" value="1"/>
</dbReference>
<accession>A0A814J2T3</accession>
<dbReference type="InterPro" id="IPR027417">
    <property type="entry name" value="P-loop_NTPase"/>
</dbReference>
<feature type="domain" description="Dynein heavy chain 3 AAA+ lid" evidence="23">
    <location>
        <begin position="2667"/>
        <end position="2765"/>
    </location>
</feature>
<dbReference type="InterPro" id="IPR013594">
    <property type="entry name" value="Dynein_heavy_tail"/>
</dbReference>
<evidence type="ECO:0000256" key="4">
    <source>
        <dbReference type="ARBA" id="ARBA00022701"/>
    </source>
</evidence>
<evidence type="ECO:0000259" key="20">
    <source>
        <dbReference type="Pfam" id="PF12780"/>
    </source>
</evidence>
<dbReference type="InterPro" id="IPR024743">
    <property type="entry name" value="Dynein_HC_stalk"/>
</dbReference>
<dbReference type="FunFam" id="1.20.1270.280:FF:000003">
    <property type="entry name" value="Dynein axonemal heavy chain 17"/>
    <property type="match status" value="1"/>
</dbReference>
<dbReference type="Pfam" id="PF12775">
    <property type="entry name" value="AAA_7"/>
    <property type="match status" value="1"/>
</dbReference>
<feature type="domain" description="Dynein heavy chain region D6 P-loop" evidence="15">
    <location>
        <begin position="3912"/>
        <end position="4031"/>
    </location>
</feature>
<evidence type="ECO:0000256" key="2">
    <source>
        <dbReference type="ARBA" id="ARBA00008887"/>
    </source>
</evidence>
<dbReference type="InterPro" id="IPR035699">
    <property type="entry name" value="AAA_6"/>
</dbReference>
<dbReference type="Gene3D" id="3.20.180.20">
    <property type="entry name" value="Dynein heavy chain, N-terminal domain 2"/>
    <property type="match status" value="1"/>
</dbReference>
<evidence type="ECO:0000313" key="27">
    <source>
        <dbReference type="Proteomes" id="UP000663852"/>
    </source>
</evidence>
<protein>
    <recommendedName>
        <fullName evidence="28">Dynein beta chain, ciliary</fullName>
    </recommendedName>
</protein>
<evidence type="ECO:0000256" key="8">
    <source>
        <dbReference type="ARBA" id="ARBA00023017"/>
    </source>
</evidence>
<dbReference type="GO" id="GO:0030286">
    <property type="term" value="C:dynein complex"/>
    <property type="evidence" value="ECO:0007669"/>
    <property type="project" value="UniProtKB-KW"/>
</dbReference>
<evidence type="ECO:0000259" key="22">
    <source>
        <dbReference type="Pfam" id="PF17852"/>
    </source>
</evidence>
<dbReference type="Pfam" id="PF08385">
    <property type="entry name" value="DHC_N1"/>
    <property type="match status" value="1"/>
</dbReference>
<dbReference type="FunFam" id="3.10.490.20:FF:000002">
    <property type="entry name" value="Dynein axonemal heavy chain 17"/>
    <property type="match status" value="1"/>
</dbReference>
<keyword evidence="11" id="KW-0505">Motor protein</keyword>
<dbReference type="FunFam" id="3.20.180.20:FF:000001">
    <property type="entry name" value="Dynein axonemal heavy chain 5"/>
    <property type="match status" value="1"/>
</dbReference>
<dbReference type="PANTHER" id="PTHR45703">
    <property type="entry name" value="DYNEIN HEAVY CHAIN"/>
    <property type="match status" value="1"/>
</dbReference>
<dbReference type="Pfam" id="PF18199">
    <property type="entry name" value="Dynein_C"/>
    <property type="match status" value="1"/>
</dbReference>
<dbReference type="InterPro" id="IPR004273">
    <property type="entry name" value="Dynein_heavy_D6_P-loop"/>
</dbReference>
<keyword evidence="9 14" id="KW-0175">Coiled coil</keyword>
<evidence type="ECO:0000256" key="14">
    <source>
        <dbReference type="SAM" id="Coils"/>
    </source>
</evidence>
<reference evidence="26" key="1">
    <citation type="submission" date="2021-02" db="EMBL/GenBank/DDBJ databases">
        <authorList>
            <person name="Nowell W R."/>
        </authorList>
    </citation>
    <scope>NUCLEOTIDE SEQUENCE</scope>
</reference>
<evidence type="ECO:0000256" key="7">
    <source>
        <dbReference type="ARBA" id="ARBA00022840"/>
    </source>
</evidence>
<feature type="coiled-coil region" evidence="14">
    <location>
        <begin position="3306"/>
        <end position="3354"/>
    </location>
</feature>
<dbReference type="InterPro" id="IPR041589">
    <property type="entry name" value="DNAH3_AAA_lid_1"/>
</dbReference>
<proteinExistence type="inferred from homology"/>
<evidence type="ECO:0008006" key="28">
    <source>
        <dbReference type="Google" id="ProtNLM"/>
    </source>
</evidence>
<organism evidence="26 27">
    <name type="scientific">Adineta ricciae</name>
    <name type="common">Rotifer</name>
    <dbReference type="NCBI Taxonomy" id="249248"/>
    <lineage>
        <taxon>Eukaryota</taxon>
        <taxon>Metazoa</taxon>
        <taxon>Spiralia</taxon>
        <taxon>Gnathifera</taxon>
        <taxon>Rotifera</taxon>
        <taxon>Eurotatoria</taxon>
        <taxon>Bdelloidea</taxon>
        <taxon>Adinetida</taxon>
        <taxon>Adinetidae</taxon>
        <taxon>Adineta</taxon>
    </lineage>
</organism>
<dbReference type="SUPFAM" id="SSF52540">
    <property type="entry name" value="P-loop containing nucleoside triphosphate hydrolases"/>
    <property type="match status" value="4"/>
</dbReference>
<dbReference type="FunFam" id="1.10.287.2620:FF:000004">
    <property type="entry name" value="Dynein axonemal heavy chain 17"/>
    <property type="match status" value="1"/>
</dbReference>
<dbReference type="EMBL" id="CAJNOJ010000071">
    <property type="protein sequence ID" value="CAF1031142.1"/>
    <property type="molecule type" value="Genomic_DNA"/>
</dbReference>
<dbReference type="Gene3D" id="1.20.1270.280">
    <property type="match status" value="1"/>
</dbReference>
<evidence type="ECO:0000256" key="6">
    <source>
        <dbReference type="ARBA" id="ARBA00022741"/>
    </source>
</evidence>
<feature type="coiled-coil region" evidence="14">
    <location>
        <begin position="1588"/>
        <end position="1615"/>
    </location>
</feature>
<dbReference type="FunFam" id="3.40.50.300:FF:000945">
    <property type="entry name" value="Dynein axonemal heavy chain 9"/>
    <property type="match status" value="1"/>
</dbReference>
<evidence type="ECO:0000256" key="9">
    <source>
        <dbReference type="ARBA" id="ARBA00023054"/>
    </source>
</evidence>
<keyword evidence="4" id="KW-0493">Microtubule</keyword>
<evidence type="ECO:0000256" key="12">
    <source>
        <dbReference type="ARBA" id="ARBA00023212"/>
    </source>
</evidence>
<dbReference type="InterPro" id="IPR013602">
    <property type="entry name" value="Dynein_heavy_linker"/>
</dbReference>
<evidence type="ECO:0000256" key="5">
    <source>
        <dbReference type="ARBA" id="ARBA00022737"/>
    </source>
</evidence>
<evidence type="ECO:0000256" key="1">
    <source>
        <dbReference type="ARBA" id="ARBA00004430"/>
    </source>
</evidence>
<dbReference type="GO" id="GO:0005524">
    <property type="term" value="F:ATP binding"/>
    <property type="evidence" value="ECO:0007669"/>
    <property type="project" value="UniProtKB-KW"/>
</dbReference>
<dbReference type="Gene3D" id="1.10.287.2620">
    <property type="match status" value="1"/>
</dbReference>
<feature type="domain" description="Dynein heavy chain linker" evidence="17">
    <location>
        <begin position="1311"/>
        <end position="1716"/>
    </location>
</feature>
<dbReference type="Pfam" id="PF12777">
    <property type="entry name" value="MT"/>
    <property type="match status" value="1"/>
</dbReference>
<sequence length="4505" mass="517469">MAEELELNDPRIYFVADYVLKILKLKSDKFGKMYGVEENKQMIHDFFDKPDNQILVIQYTTAGSLQPALTFPTIVKNKSCYFIKKRREPVPKDAILRDVIMYGDLSTSPVEQLSAMIDELLIPILQNPSNNEAWPKVLSQDILRHAMGIKNKVHVLNGQMKGLLNSQLVDFAFLPKLPPVANNGKHELSFHIGKTLLPVPAGAERVADDMSNGQQENGQASAVDNNLLHAIESVVIEWSHQVQDVLKKDSSQALLDGGSPLPSVEVEFWRSRYNNLLSIHEQLNDPRVKKMAELLRKTNSSYYPAFETLLHDVQDSLDEAKEIDLYLKPVSQHFDGIETTDFGETVPLYPPMFHAICLMWANCKAYRRPARIIVLLQELNNLIMKQASEFMEPLDLFKGEPDESMEKINQTVRALEAYENAYKQYKGNLKNYFKNGEVVKEFDFSPKLVFAKWDLFMGRVRIIQDLFHTASEFLRLEKVEIGGTKGKTLTSLVFNIFEQFKDEFETMSNKKYDPLDPSSDEFLVDIEHFKQFLRDMELKLASIINQAFDDSNCLSSQFKLIGMFAPMLERPVIYEAFVRNYDRLTLSVEQEIDETHQVYERQMAYKQQHGTIELHRNQPPVAGSLAWVDEMKDRIEEPCEAFLKIDYPAKDTYEGKRVIAKRAELIQLLDNFAKSIFGAWSKTVGQAANANLKQNLVIRNPETKLIKTNFDPQLIGVLREVKYMEQTNEGDNKANIPEEAKKMYEENEKFINYVTNLDYTVSSYNKVRMTIHEVEKPLVQKQLDEIDQNLTKAEKTLTWATPDIWDYIKAIRAEVYDLENRLHKAKANVEQIQRLMSTWQDVPLYKRSEGKSTLLFLDDKEQRLNNRYKEIDETGKKIHGLLKENGELLKVENFDTDAWRNYVDYVDKMVLEGFRKIIHCNLMFFMRETDPAQNPDPLFEAQLQLQQPNMVFNPSMDENDKNTFLELVEDLLNTIYKQGSLIPRLASHTQQANYQDALEHMQDLSDIRTEFTDRVNAVITKANEYRAMFNKYAYLWVDDRQEFMRQFLLYGHVLTQEEIDAGGEQGVPQNPPTLQQFKEQVDTYENIYDEVSKFDDTKILDKWFRVDSRPFKQALLNIAKKWSYMFKQHLMDDVTNSLQELADFIKLHDKGLSVTIKEGDYDLLVSLMAHLGAVREKQPKFDGMFEPMKQKLEFLKNYGQEVHDDVYERLNVLPEKWANTKKLALTIKQQVAPLQTNEVANIRRKVASFDVQQYEFREQFRKEVPYTYDQTLVYKKLDKANAKVTSMEREMQALSNSAALFEVTVPDFKQIKQCRKEIKLLKQLWDYINLVRTQFEDWEKTKWREINAETMDQECKKFAKDIRGLDKEMRAWNAYTGLDDAVKNMMTSLRAVTELQNPAIRERHWHELMQATGVEFAMTDSTTFADLVALRLHQYEDEVKNIVDKAVKEMAMEKVLRELDNTWKSMEFTQEPHTRTKLPLIVVQEELIEVLEENQVQLQNMLTSKYIAHFLKEVTDWQRSLSQADQVIHILLEVQKTWSHLESIFIGSQDIRNQLPEDSRRFDTIDKDFRAIAEENGKDLNVVRCTNREKLNDRLEDIKARLALCEKALADYLETKRLAFPRFYFVSAADLLDILSNGNEPEKVMRHLTKLFDSMSKLKLTEERGHTTKIATAMWAKDGEFMAFPSSCDLNGQVEVWLNRLLEKQCETVRHHLTEAVGAYEDKARDQWIMDYPAQVALTGSQIWWTVEVCGAFAKLEEGYENALKDFYRKQVSQLNALIGHLLGDLSAGDRQKIMTICTIDVHARDVVTKLITAKCESVNDFMWQCQLRHRWDEKEKDCFANICDAQFRYAHEYLGNQPRLVITPLTDRCYITLTQSLHLIMGGAPAGPAGTGKTETTKDLGRALGIMVYVFNCSEQMDYKSCGNIYKGLAQTGAWGCFDEFNRISVEVLSVIAVQVKTIQDAIREKKLRFSFMGEEIRLNRTVGLFITMNPGYAGRTELPENLKALFRPCAMVVPDFDLISEIMMVAEGFTDARLLARKFITLYSLCKELLSKQDHYDWGLRAIKSVLVVAGSLRRSDPGRPEDQVLMRALRDFNIPKIVTDDMPVFMGLIGDLFPALDVPRKRNLDFEKLIKQATVDLKLQPEDSFILKVVQLQELFEVRHSVFIVGNAGTGKSQIWKVLNRTYHNQKRKPVAIDLNPKAVTNDELFGIINPATREWKDGLFSTTMRDLANVQSDGPKWIVLDGDIDPMWIESLNTVMDDNKVLTLASNERIPLNPTMRLLFEISHLRTATPATVSRAGILYINPADLGWNPQVATWIDTRELTSERANLTILFDKYVPMCLEAVKGRFKKITPIVEGAHIHMLCRLLECMLTPTNTPPDCPKELYELYFVFACVWAFGSALFQDQITDHRLEFSKWWVTEFKSVKFPIQGTVFDYYIDPETKKFEPWTKLVPKFVLDSEIPLQSVLVPTAETTRIRYFMDLLLVKGWPIMLVGNAGCGKTVLINDKLSSLNEDWLAVSVPFNFYTTSEMLQGILEKPLEKKAGRNYGPPGSKKIIYFIDDMNMPEVDQYYTCQPHTLLRQHLDYKHWYDRQKLTLKEIHNCQYVSAMNPTAGSFTIDTRLQRHFAVFAVSFPGMEALETIYVGILSQHLAEGFVQTVQKYTLNLVRGALELHRRITASFLPTAIKFHYIFNLRDLSNIFQAILFAKPEAIKTHNDLIRLYLHESERVYCDKLVDRTDIDTFIKLQRDVAKKSFEEIDEEFVFKKPNIFCHFALGVGDPKYMPIDNWPHLQKLLNDALDAYNELNAQMNLVLFEDAMTHVCRINRILEAPRGNALLIGVGGSGKQSLARLAASISSLEVFQITLRKGYSIADLKTDLGALYIKAGQKGIGTVFLMTDSQVADEKFLVLINDMLASGEIPSLFADDAIEEIIGAMRNEVKSQGIDDTRENIWKYFIEKVRRNLKVVLCFSPVGTTLRVRSRKFPAITNCTSIDWYHEWPEEALISVANRFVADVDTLKPELKDSVAKFMAFVHKSVNEMSVAYLMNDKRYNYTTPKSFLEQITLYKNLLSKQNRDLQDKIVRLESGLVKLQSCARQVDDLKEKLAAQEVELKQKNDDADKLIKVVATETAKVTKEKEAAGVEQAKVMEIEKVVTVKAEDCERDLARAMPALRAAEDALNTLDKNSLTEMKAFPNPPEAVLKVGAAVLCLMPPGGKIPRPNQRDWKACKANMGNVDQFLQALKTYDKEHIRDDMRREVKVYIDDPDFDPDKIRTKSFAAAGLSAWVINILLFYEVYCEVEPKRLALEKANAELKAARDKLDSVNRQVAQLEQALAKLTAEYEVAMAAKQKCQDEADRTAYTINLANRLVNGLASENVRWRESVAGYRKSEETTPGDVLLITAFVSYVGCFTKAYRVDLMEHHWRPHLSALKTPIPVTAGIDPLTLVVDDAIVAGWNNEGLPSDRMSTENATILTICERWPLMIDPQLQGIKWIKQRYGERLKVIRLGQKGYLDKIEQAIAGGETLLIENIDESIEAVLDPLLGRNTIRKGRAIRLGDKEIEYHPDFRLILQTKLANPHYKPEMQAQTTLINFTVTKDGLEDQLLADVVAKERPDLERLKSDLTKQQNEFKITLKRLEDNLLARLSSAGSNFLGDTELVENLENTKRTATEIEEKVGEAKVTSVKIDEARELYRPAAARASLIYFIMNDLCRIHPMYQFSLKAFKVVFANAIEKAEPSEDVKARVHNLIDSITYFTFIYTTRGLFEKHKLIFTSQMSFLILLASKEIDPKELDFLLRYPVTPNVISPVDFLNDISWGGIKSLSSMNEFTNLDRDIEGSAKRWKKYVEMEAPEKEKLPQEWKNKTPLQKLCMMRALRPDRMLYALSLFVEEKLGKQFVENRAVPFTKSYEETNTTTPVFFILSPGVDPIKDVEALGKKLGFTSNQKTFHNISLGQGQQIVAEEAMDVAAKDGHWVVLQNIHLGNWLPQLEKKLEQCWEMGHENFRIYMSAEPSADPSGHCIPQGILESAVKITNEPPTGMQANLHKALDLFNQDTLEMCAKETEFKSILFALCYFHAVVAERRKFGAQGWNRNYPFNNGDLTISVNVLYNYLEANSKVPWEDLRYLFGEIMYGGHITDDWDRRLCKTYLEEYMNAQMFDGELLLAPGFPIPPATDYKGYHAYIDEYLPPESPYLYGLHPNAEIDFLTTTSENLFKTVLEMQPRDTGAGAGGEGSGMTREEKIKAKLDEILDKLPDEFPVRELYAKAEDKTPYTVVALQECERMNILTREMRRSLKELNLGLKGELTITADMEQLQDALFFEQVPAAWTKRAYPSMYSLGLWYSDLLLRIRELEMWTNDFQLPAAVWLGGLFNPQSFLTAIMQTTARKNEWPLDKMCLSVDVTKKTREELGGAPREGAYVHGLYMEGARWDTQTGQLSESRLKELTPMMPVVFVKAIPVDRRETKNIYECPVYKTKQRGPTFVWTFNLRTKEKPAKWILGGVCLLLAV</sequence>
<feature type="domain" description="Dynein heavy chain AAA 5 extension" evidence="22">
    <location>
        <begin position="2334"/>
        <end position="2451"/>
    </location>
</feature>
<dbReference type="Gene3D" id="1.20.58.1120">
    <property type="match status" value="1"/>
</dbReference>
<dbReference type="InterPro" id="IPR041658">
    <property type="entry name" value="AAA_lid_11"/>
</dbReference>
<dbReference type="InterPro" id="IPR042228">
    <property type="entry name" value="Dynein_linker_3"/>
</dbReference>
<dbReference type="Gene3D" id="1.20.920.20">
    <property type="match status" value="1"/>
</dbReference>
<dbReference type="InterPro" id="IPR041466">
    <property type="entry name" value="Dynein_AAA5_ext"/>
</dbReference>
<dbReference type="InterPro" id="IPR035706">
    <property type="entry name" value="AAA_9"/>
</dbReference>
<evidence type="ECO:0000259" key="16">
    <source>
        <dbReference type="Pfam" id="PF08385"/>
    </source>
</evidence>
<evidence type="ECO:0000259" key="15">
    <source>
        <dbReference type="Pfam" id="PF03028"/>
    </source>
</evidence>
<dbReference type="GO" id="GO:0097729">
    <property type="term" value="C:9+2 motile cilium"/>
    <property type="evidence" value="ECO:0007669"/>
    <property type="project" value="UniProtKB-ARBA"/>
</dbReference>
<keyword evidence="3" id="KW-0963">Cytoplasm</keyword>
<feature type="coiled-coil region" evidence="14">
    <location>
        <begin position="408"/>
        <end position="435"/>
    </location>
</feature>
<feature type="coiled-coil region" evidence="14">
    <location>
        <begin position="3067"/>
        <end position="3125"/>
    </location>
</feature>
<evidence type="ECO:0000313" key="26">
    <source>
        <dbReference type="EMBL" id="CAF1031142.1"/>
    </source>
</evidence>
<dbReference type="GO" id="GO:0045505">
    <property type="term" value="F:dynein intermediate chain binding"/>
    <property type="evidence" value="ECO:0007669"/>
    <property type="project" value="InterPro"/>
</dbReference>
<dbReference type="FunFam" id="1.10.8.1220:FF:000001">
    <property type="entry name" value="Dynein axonemal heavy chain 5"/>
    <property type="match status" value="1"/>
</dbReference>
<dbReference type="Gene3D" id="1.10.8.1220">
    <property type="match status" value="1"/>
</dbReference>
<dbReference type="Gene3D" id="3.40.50.300">
    <property type="entry name" value="P-loop containing nucleotide triphosphate hydrolases"/>
    <property type="match status" value="5"/>
</dbReference>
<keyword evidence="12" id="KW-0206">Cytoskeleton</keyword>
<keyword evidence="6" id="KW-0547">Nucleotide-binding</keyword>
<evidence type="ECO:0000259" key="24">
    <source>
        <dbReference type="Pfam" id="PF18198"/>
    </source>
</evidence>
<dbReference type="GO" id="GO:0005930">
    <property type="term" value="C:axoneme"/>
    <property type="evidence" value="ECO:0007669"/>
    <property type="project" value="UniProtKB-SubCell"/>
</dbReference>
<dbReference type="Gene3D" id="1.20.920.30">
    <property type="match status" value="1"/>
</dbReference>
<dbReference type="GO" id="GO:0007018">
    <property type="term" value="P:microtubule-based movement"/>
    <property type="evidence" value="ECO:0007669"/>
    <property type="project" value="InterPro"/>
</dbReference>
<evidence type="ECO:0000259" key="23">
    <source>
        <dbReference type="Pfam" id="PF17857"/>
    </source>
</evidence>
<dbReference type="Pfam" id="PF03028">
    <property type="entry name" value="Dynein_heavy"/>
    <property type="match status" value="1"/>
</dbReference>
<dbReference type="FunFam" id="1.20.920.30:FF:000003">
    <property type="entry name" value="Dynein axonemal heavy chain 17"/>
    <property type="match status" value="1"/>
</dbReference>
<feature type="coiled-coil region" evidence="14">
    <location>
        <begin position="3615"/>
        <end position="3681"/>
    </location>
</feature>
<dbReference type="Pfam" id="PF12780">
    <property type="entry name" value="AAA_8"/>
    <property type="match status" value="1"/>
</dbReference>
<dbReference type="Gene3D" id="1.10.472.130">
    <property type="match status" value="1"/>
</dbReference>
<comment type="subcellular location">
    <subcellularLocation>
        <location evidence="1">Cytoplasm</location>
        <location evidence="1">Cytoskeleton</location>
        <location evidence="1">Cilium axoneme</location>
    </subcellularLocation>
</comment>
<comment type="caution">
    <text evidence="26">The sequence shown here is derived from an EMBL/GenBank/DDBJ whole genome shotgun (WGS) entry which is preliminary data.</text>
</comment>
<dbReference type="InterPro" id="IPR043157">
    <property type="entry name" value="Dynein_AAA1S"/>
</dbReference>
<dbReference type="GO" id="GO:0005874">
    <property type="term" value="C:microtubule"/>
    <property type="evidence" value="ECO:0007669"/>
    <property type="project" value="UniProtKB-KW"/>
</dbReference>
<dbReference type="FunFam" id="1.10.8.710:FF:000002">
    <property type="entry name" value="dynein heavy chain 17, axonemal"/>
    <property type="match status" value="1"/>
</dbReference>
<evidence type="ECO:0000259" key="21">
    <source>
        <dbReference type="Pfam" id="PF12781"/>
    </source>
</evidence>
<evidence type="ECO:0000256" key="13">
    <source>
        <dbReference type="ARBA" id="ARBA00023273"/>
    </source>
</evidence>
<dbReference type="FunFam" id="3.40.50.300:FF:000219">
    <property type="entry name" value="Dynein axonemal heavy chain 17"/>
    <property type="match status" value="1"/>
</dbReference>
<dbReference type="OrthoDB" id="10251809at2759"/>
<dbReference type="InterPro" id="IPR041228">
    <property type="entry name" value="Dynein_C"/>
</dbReference>
<dbReference type="Pfam" id="PF17852">
    <property type="entry name" value="Dynein_AAA_lid"/>
    <property type="match status" value="1"/>
</dbReference>
<keyword evidence="13" id="KW-0966">Cell projection</keyword>
<dbReference type="Gene3D" id="1.10.8.710">
    <property type="match status" value="1"/>
</dbReference>
<dbReference type="InterPro" id="IPR042219">
    <property type="entry name" value="AAA_lid_11_sf"/>
</dbReference>
<feature type="domain" description="Dynein heavy chain ATP-binding dynein motor region" evidence="21">
    <location>
        <begin position="3454"/>
        <end position="3671"/>
    </location>
</feature>
<dbReference type="FunFam" id="1.20.140.100:FF:000001">
    <property type="entry name" value="dynein heavy chain 17, axonemal"/>
    <property type="match status" value="1"/>
</dbReference>
<evidence type="ECO:0000259" key="18">
    <source>
        <dbReference type="Pfam" id="PF12774"/>
    </source>
</evidence>
<dbReference type="Gene3D" id="1.10.8.720">
    <property type="entry name" value="Region D6 of dynein motor"/>
    <property type="match status" value="1"/>
</dbReference>
<feature type="domain" description="Dynein heavy chain C-terminal" evidence="25">
    <location>
        <begin position="4206"/>
        <end position="4503"/>
    </location>
</feature>
<evidence type="ECO:0000256" key="11">
    <source>
        <dbReference type="ARBA" id="ARBA00023175"/>
    </source>
</evidence>
<feature type="domain" description="Dynein heavy chain AAA lid" evidence="24">
    <location>
        <begin position="4063"/>
        <end position="4199"/>
    </location>
</feature>
<evidence type="ECO:0000256" key="10">
    <source>
        <dbReference type="ARBA" id="ARBA00023069"/>
    </source>
</evidence>
<evidence type="ECO:0000256" key="3">
    <source>
        <dbReference type="ARBA" id="ARBA00022490"/>
    </source>
</evidence>
<dbReference type="FunFam" id="3.40.50.300:FF:000411">
    <property type="entry name" value="dynein heavy chain 17, axonemal"/>
    <property type="match status" value="1"/>
</dbReference>
<feature type="domain" description="Dynein heavy chain hydrolytic ATP-binding dynein motor region" evidence="18">
    <location>
        <begin position="1850"/>
        <end position="2176"/>
    </location>
</feature>
<dbReference type="FunFam" id="3.40.50.300:FF:000049">
    <property type="entry name" value="Dynein, axonemal, heavy chain 5"/>
    <property type="match status" value="1"/>
</dbReference>
<evidence type="ECO:0000259" key="25">
    <source>
        <dbReference type="Pfam" id="PF18199"/>
    </source>
</evidence>
<dbReference type="InterPro" id="IPR043160">
    <property type="entry name" value="Dynein_C_barrel"/>
</dbReference>